<reference evidence="6 7" key="1">
    <citation type="submission" date="2018-12" db="EMBL/GenBank/DDBJ databases">
        <authorList>
            <person name="Yu L."/>
        </authorList>
    </citation>
    <scope>NUCLEOTIDE SEQUENCE [LARGE SCALE GENOMIC DNA]</scope>
    <source>
        <strain evidence="6 7">HAW-EB5</strain>
    </source>
</reference>
<dbReference type="Pfam" id="PF00126">
    <property type="entry name" value="HTH_1"/>
    <property type="match status" value="1"/>
</dbReference>
<dbReference type="InterPro" id="IPR036388">
    <property type="entry name" value="WH-like_DNA-bd_sf"/>
</dbReference>
<evidence type="ECO:0000313" key="6">
    <source>
        <dbReference type="EMBL" id="RTR31265.1"/>
    </source>
</evidence>
<feature type="domain" description="HTH lysR-type" evidence="5">
    <location>
        <begin position="9"/>
        <end position="66"/>
    </location>
</feature>
<name>A0A3S0IAN7_9GAMM</name>
<evidence type="ECO:0000259" key="5">
    <source>
        <dbReference type="PROSITE" id="PS50931"/>
    </source>
</evidence>
<dbReference type="InterPro" id="IPR036390">
    <property type="entry name" value="WH_DNA-bd_sf"/>
</dbReference>
<dbReference type="PROSITE" id="PS50931">
    <property type="entry name" value="HTH_LYSR"/>
    <property type="match status" value="1"/>
</dbReference>
<dbReference type="GO" id="GO:0003700">
    <property type="term" value="F:DNA-binding transcription factor activity"/>
    <property type="evidence" value="ECO:0007669"/>
    <property type="project" value="InterPro"/>
</dbReference>
<keyword evidence="7" id="KW-1185">Reference proteome</keyword>
<keyword evidence="3" id="KW-0238">DNA-binding</keyword>
<dbReference type="Gene3D" id="1.10.10.10">
    <property type="entry name" value="Winged helix-like DNA-binding domain superfamily/Winged helix DNA-binding domain"/>
    <property type="match status" value="1"/>
</dbReference>
<protein>
    <submittedName>
        <fullName evidence="6">LysR family transcriptional regulator</fullName>
    </submittedName>
</protein>
<dbReference type="InterPro" id="IPR005119">
    <property type="entry name" value="LysR_subst-bd"/>
</dbReference>
<proteinExistence type="inferred from homology"/>
<comment type="similarity">
    <text evidence="1">Belongs to the LysR transcriptional regulatory family.</text>
</comment>
<dbReference type="InterPro" id="IPR000847">
    <property type="entry name" value="LysR_HTH_N"/>
</dbReference>
<evidence type="ECO:0000313" key="7">
    <source>
        <dbReference type="Proteomes" id="UP000282060"/>
    </source>
</evidence>
<keyword evidence="2" id="KW-0805">Transcription regulation</keyword>
<dbReference type="Proteomes" id="UP000282060">
    <property type="component" value="Unassembled WGS sequence"/>
</dbReference>
<dbReference type="GO" id="GO:0003677">
    <property type="term" value="F:DNA binding"/>
    <property type="evidence" value="ECO:0007669"/>
    <property type="project" value="UniProtKB-KW"/>
</dbReference>
<sequence>MNSISFSNLDLLSINILVNLYEKKSVTKVSIKLNISAPKVSRCLKHTREVLGNELFIRKKHGLIPNEFADKVYPVAKKILVCCSELQKINCGVTNDDLYHFEISAPDIISFPFPKLLLSMIHSGKENISFNISQWGRSSIDDVISGKTDFGICSSDSDDVVDSFDKNLISIPLAKLDSIYLICDHNHPLLKQNINLNSIANYPYVDCNIGSVVQSRSQFQEYCTQNNIQLDVEVEVCGAYSLFDCLRERNAVALLPFSSIYNVINSMPDFHACRLSKVEVEHFYSNLNIPTLYLVYNRNNQKPNLPWLVDAIKSLVHSTLN</sequence>
<keyword evidence="4" id="KW-0804">Transcription</keyword>
<dbReference type="RefSeq" id="WP_126506463.1">
    <property type="nucleotide sequence ID" value="NZ_RXNV01000006.1"/>
</dbReference>
<dbReference type="PANTHER" id="PTHR30118">
    <property type="entry name" value="HTH-TYPE TRANSCRIPTIONAL REGULATOR LEUO-RELATED"/>
    <property type="match status" value="1"/>
</dbReference>
<evidence type="ECO:0000256" key="1">
    <source>
        <dbReference type="ARBA" id="ARBA00009437"/>
    </source>
</evidence>
<dbReference type="SUPFAM" id="SSF53850">
    <property type="entry name" value="Periplasmic binding protein-like II"/>
    <property type="match status" value="1"/>
</dbReference>
<organism evidence="6 7">
    <name type="scientific">Shewanella atlantica</name>
    <dbReference type="NCBI Taxonomy" id="271099"/>
    <lineage>
        <taxon>Bacteria</taxon>
        <taxon>Pseudomonadati</taxon>
        <taxon>Pseudomonadota</taxon>
        <taxon>Gammaproteobacteria</taxon>
        <taxon>Alteromonadales</taxon>
        <taxon>Shewanellaceae</taxon>
        <taxon>Shewanella</taxon>
    </lineage>
</organism>
<evidence type="ECO:0000256" key="3">
    <source>
        <dbReference type="ARBA" id="ARBA00023125"/>
    </source>
</evidence>
<comment type="caution">
    <text evidence="6">The sequence shown here is derived from an EMBL/GenBank/DDBJ whole genome shotgun (WGS) entry which is preliminary data.</text>
</comment>
<accession>A0A3S0IAN7</accession>
<dbReference type="OrthoDB" id="6268440at2"/>
<dbReference type="SUPFAM" id="SSF46785">
    <property type="entry name" value="Winged helix' DNA-binding domain"/>
    <property type="match status" value="1"/>
</dbReference>
<gene>
    <name evidence="6" type="ORF">EKG39_14475</name>
</gene>
<dbReference type="Pfam" id="PF03466">
    <property type="entry name" value="LysR_substrate"/>
    <property type="match status" value="1"/>
</dbReference>
<dbReference type="InterPro" id="IPR050389">
    <property type="entry name" value="LysR-type_TF"/>
</dbReference>
<dbReference type="Gene3D" id="3.40.190.290">
    <property type="match status" value="1"/>
</dbReference>
<dbReference type="PANTHER" id="PTHR30118:SF11">
    <property type="entry name" value="HTH-TYPE TRANSCRIPTIONAL REGULATOR YIDZ"/>
    <property type="match status" value="1"/>
</dbReference>
<evidence type="ECO:0000256" key="2">
    <source>
        <dbReference type="ARBA" id="ARBA00023015"/>
    </source>
</evidence>
<dbReference type="EMBL" id="RXNV01000006">
    <property type="protein sequence ID" value="RTR31265.1"/>
    <property type="molecule type" value="Genomic_DNA"/>
</dbReference>
<evidence type="ECO:0000256" key="4">
    <source>
        <dbReference type="ARBA" id="ARBA00023163"/>
    </source>
</evidence>
<dbReference type="AlphaFoldDB" id="A0A3S0IAN7"/>